<organism evidence="2 3">
    <name type="scientific">Daphnia pulex</name>
    <name type="common">Water flea</name>
    <dbReference type="NCBI Taxonomy" id="6669"/>
    <lineage>
        <taxon>Eukaryota</taxon>
        <taxon>Metazoa</taxon>
        <taxon>Ecdysozoa</taxon>
        <taxon>Arthropoda</taxon>
        <taxon>Crustacea</taxon>
        <taxon>Branchiopoda</taxon>
        <taxon>Diplostraca</taxon>
        <taxon>Cladocera</taxon>
        <taxon>Anomopoda</taxon>
        <taxon>Daphniidae</taxon>
        <taxon>Daphnia</taxon>
    </lineage>
</organism>
<dbReference type="AlphaFoldDB" id="E9HZR3"/>
<dbReference type="OrthoDB" id="9976756at2759"/>
<evidence type="ECO:0000313" key="3">
    <source>
        <dbReference type="Proteomes" id="UP000000305"/>
    </source>
</evidence>
<dbReference type="GO" id="GO:0004713">
    <property type="term" value="F:protein tyrosine kinase activity"/>
    <property type="evidence" value="ECO:0007669"/>
    <property type="project" value="InterPro"/>
</dbReference>
<dbReference type="GO" id="GO:0007172">
    <property type="term" value="P:signal complex assembly"/>
    <property type="evidence" value="ECO:0007669"/>
    <property type="project" value="InterPro"/>
</dbReference>
<dbReference type="HOGENOM" id="CLU_055889_0_0_1"/>
<dbReference type="KEGG" id="dpx:DAPPUDRAFT_336456"/>
<sequence>MAGSNEPSKCPCFREIKETLFEILMEERRERDETMSRENRRVAAISWSSTGSVGNGEDLPPPKPSRVPAIYVGIGGSAGKPVPSAFSEQSLSGPTTYIVAPNSEVLAQLMRDNETRADAGHYTAPASHMEQERRMLDWKLRQQQRQSEEDSRWLVEEESHLRKRLSVAASSSTSLQGNQLDDRSVVVKKLEPTPTARLDRTHDKVYDATTSVVRAVMLLSQGVQQAKIENYVDIVNKVSLELRALLTSVNQLVPHFPSRTHREVSSFSVEMTELVSALKLAERFSNTTLDNEYREMLSAAHILAMNAKNLLGLVDHIRIKHPHVNEPGPFYENTELHFSHPIQVLHLIVQNAWKPHLALL</sequence>
<dbReference type="EMBL" id="GL733396">
    <property type="protein sequence ID" value="EFX62767.1"/>
    <property type="molecule type" value="Genomic_DNA"/>
</dbReference>
<dbReference type="PANTHER" id="PTHR46221:SF9">
    <property type="entry name" value="NON-SPECIFIC PROTEIN-TYROSINE KINASE"/>
    <property type="match status" value="1"/>
</dbReference>
<dbReference type="Gene3D" id="1.20.5.540">
    <property type="entry name" value="Single helix bin"/>
    <property type="match status" value="1"/>
</dbReference>
<dbReference type="PANTHER" id="PTHR46221">
    <property type="entry name" value="FERM AND PDZ DOMAIN-CONTAINING PROTEIN FAMILY MEMBER"/>
    <property type="match status" value="1"/>
</dbReference>
<reference evidence="2 3" key="1">
    <citation type="journal article" date="2011" name="Science">
        <title>The ecoresponsive genome of Daphnia pulex.</title>
        <authorList>
            <person name="Colbourne J.K."/>
            <person name="Pfrender M.E."/>
            <person name="Gilbert D."/>
            <person name="Thomas W.K."/>
            <person name="Tucker A."/>
            <person name="Oakley T.H."/>
            <person name="Tokishita S."/>
            <person name="Aerts A."/>
            <person name="Arnold G.J."/>
            <person name="Basu M.K."/>
            <person name="Bauer D.J."/>
            <person name="Caceres C.E."/>
            <person name="Carmel L."/>
            <person name="Casola C."/>
            <person name="Choi J.H."/>
            <person name="Detter J.C."/>
            <person name="Dong Q."/>
            <person name="Dusheyko S."/>
            <person name="Eads B.D."/>
            <person name="Frohlich T."/>
            <person name="Geiler-Samerotte K.A."/>
            <person name="Gerlach D."/>
            <person name="Hatcher P."/>
            <person name="Jogdeo S."/>
            <person name="Krijgsveld J."/>
            <person name="Kriventseva E.V."/>
            <person name="Kultz D."/>
            <person name="Laforsch C."/>
            <person name="Lindquist E."/>
            <person name="Lopez J."/>
            <person name="Manak J.R."/>
            <person name="Muller J."/>
            <person name="Pangilinan J."/>
            <person name="Patwardhan R.P."/>
            <person name="Pitluck S."/>
            <person name="Pritham E.J."/>
            <person name="Rechtsteiner A."/>
            <person name="Rho M."/>
            <person name="Rogozin I.B."/>
            <person name="Sakarya O."/>
            <person name="Salamov A."/>
            <person name="Schaack S."/>
            <person name="Shapiro H."/>
            <person name="Shiga Y."/>
            <person name="Skalitzky C."/>
            <person name="Smith Z."/>
            <person name="Souvorov A."/>
            <person name="Sung W."/>
            <person name="Tang Z."/>
            <person name="Tsuchiya D."/>
            <person name="Tu H."/>
            <person name="Vos H."/>
            <person name="Wang M."/>
            <person name="Wolf Y.I."/>
            <person name="Yamagata H."/>
            <person name="Yamada T."/>
            <person name="Ye Y."/>
            <person name="Shaw J.R."/>
            <person name="Andrews J."/>
            <person name="Crease T.J."/>
            <person name="Tang H."/>
            <person name="Lucas S.M."/>
            <person name="Robertson H.M."/>
            <person name="Bork P."/>
            <person name="Koonin E.V."/>
            <person name="Zdobnov E.M."/>
            <person name="Grigoriev I.V."/>
            <person name="Lynch M."/>
            <person name="Boore J.L."/>
        </authorList>
    </citation>
    <scope>NUCLEOTIDE SEQUENCE [LARGE SCALE GENOMIC DNA]</scope>
</reference>
<evidence type="ECO:0000259" key="1">
    <source>
        <dbReference type="Pfam" id="PF03623"/>
    </source>
</evidence>
<proteinExistence type="predicted"/>
<accession>E9HZR3</accession>
<feature type="domain" description="Focal AT" evidence="1">
    <location>
        <begin position="195"/>
        <end position="321"/>
    </location>
</feature>
<dbReference type="eggNOG" id="KOG4257">
    <property type="taxonomic scope" value="Eukaryota"/>
</dbReference>
<name>E9HZR3_DAPPU</name>
<dbReference type="InParanoid" id="E9HZR3"/>
<dbReference type="Pfam" id="PF03623">
    <property type="entry name" value="Focal_AT"/>
    <property type="match status" value="1"/>
</dbReference>
<dbReference type="SUPFAM" id="SSF68993">
    <property type="entry name" value="FAT domain of focal adhesion kinase"/>
    <property type="match status" value="1"/>
</dbReference>
<dbReference type="InterPro" id="IPR036137">
    <property type="entry name" value="Focal_adhe_kin_target_dom_sf"/>
</dbReference>
<dbReference type="PhylomeDB" id="E9HZR3"/>
<gene>
    <name evidence="2" type="ORF">DAPPUDRAFT_336456</name>
</gene>
<dbReference type="Gene3D" id="1.20.120.330">
    <property type="entry name" value="Nucleotidyltransferases domain 2"/>
    <property type="match status" value="1"/>
</dbReference>
<dbReference type="InterPro" id="IPR005189">
    <property type="entry name" value="Focal_adhesion_kin_target_dom"/>
</dbReference>
<dbReference type="Proteomes" id="UP000000305">
    <property type="component" value="Unassembled WGS sequence"/>
</dbReference>
<dbReference type="GO" id="GO:0005925">
    <property type="term" value="C:focal adhesion"/>
    <property type="evidence" value="ECO:0007669"/>
    <property type="project" value="InterPro"/>
</dbReference>
<protein>
    <recommendedName>
        <fullName evidence="1">Focal AT domain-containing protein</fullName>
    </recommendedName>
</protein>
<keyword evidence="3" id="KW-1185">Reference proteome</keyword>
<evidence type="ECO:0000313" key="2">
    <source>
        <dbReference type="EMBL" id="EFX62767.1"/>
    </source>
</evidence>